<dbReference type="SMART" id="SM00248">
    <property type="entry name" value="ANK"/>
    <property type="match status" value="3"/>
</dbReference>
<evidence type="ECO:0000313" key="7">
    <source>
        <dbReference type="RefSeq" id="XP_014681618.1"/>
    </source>
</evidence>
<evidence type="ECO:0000313" key="5">
    <source>
        <dbReference type="Proteomes" id="UP000695022"/>
    </source>
</evidence>
<accession>A0ABM1FAZ6</accession>
<gene>
    <name evidence="6 7 8" type="primary">LOC106821368</name>
</gene>
<evidence type="ECO:0000313" key="8">
    <source>
        <dbReference type="RefSeq" id="XP_014681619.1"/>
    </source>
</evidence>
<proteinExistence type="predicted"/>
<dbReference type="Pfam" id="PF12796">
    <property type="entry name" value="Ank_2"/>
    <property type="match status" value="1"/>
</dbReference>
<dbReference type="PANTHER" id="PTHR24171">
    <property type="entry name" value="ANKYRIN REPEAT DOMAIN-CONTAINING PROTEIN 39-RELATED"/>
    <property type="match status" value="1"/>
</dbReference>
<keyword evidence="2 3" id="KW-0040">ANK repeat</keyword>
<dbReference type="PANTHER" id="PTHR24171:SF9">
    <property type="entry name" value="ANKYRIN REPEAT DOMAIN-CONTAINING PROTEIN 39"/>
    <property type="match status" value="1"/>
</dbReference>
<keyword evidence="1" id="KW-0677">Repeat</keyword>
<dbReference type="RefSeq" id="XP_014681617.1">
    <property type="nucleotide sequence ID" value="XM_014826131.1"/>
</dbReference>
<feature type="repeat" description="ANK" evidence="3">
    <location>
        <begin position="61"/>
        <end position="93"/>
    </location>
</feature>
<organism evidence="5 6">
    <name type="scientific">Priapulus caudatus</name>
    <name type="common">Priapulid worm</name>
    <dbReference type="NCBI Taxonomy" id="37621"/>
    <lineage>
        <taxon>Eukaryota</taxon>
        <taxon>Metazoa</taxon>
        <taxon>Ecdysozoa</taxon>
        <taxon>Scalidophora</taxon>
        <taxon>Priapulida</taxon>
        <taxon>Priapulimorpha</taxon>
        <taxon>Priapulimorphida</taxon>
        <taxon>Priapulidae</taxon>
        <taxon>Priapulus</taxon>
    </lineage>
</organism>
<dbReference type="Proteomes" id="UP000695022">
    <property type="component" value="Unplaced"/>
</dbReference>
<evidence type="ECO:0000256" key="1">
    <source>
        <dbReference type="ARBA" id="ARBA00022737"/>
    </source>
</evidence>
<dbReference type="RefSeq" id="XP_014681619.1">
    <property type="nucleotide sequence ID" value="XM_014826133.1"/>
</dbReference>
<dbReference type="Pfam" id="PF00023">
    <property type="entry name" value="Ank"/>
    <property type="match status" value="1"/>
</dbReference>
<evidence type="ECO:0000256" key="2">
    <source>
        <dbReference type="ARBA" id="ARBA00023043"/>
    </source>
</evidence>
<sequence length="187" mass="20379">MNHSHDASHCSTHQMPNPSVMQTMPEMEFERGVWSAALSGEVGKVNNYLAKGGDANAVDSSGYTALHYASRSGHRAVIAILLQHGANPNIQTRAGGATAMHRAAYCGHSKVILDLLQAKADPTLQDKDGKTALHKAAEMSQKEAFEVLLKTNKHLLNIKDNNGKAPVDYIKEHKAHLEHCKEILQNL</sequence>
<protein>
    <submittedName>
        <fullName evidence="6 7">Ankyrin repeat domain-containing protein 39-like</fullName>
    </submittedName>
</protein>
<dbReference type="PROSITE" id="PS50297">
    <property type="entry name" value="ANK_REP_REGION"/>
    <property type="match status" value="2"/>
</dbReference>
<reference evidence="6 7" key="1">
    <citation type="submission" date="2025-05" db="UniProtKB">
        <authorList>
            <consortium name="RefSeq"/>
        </authorList>
    </citation>
    <scope>IDENTIFICATION</scope>
</reference>
<dbReference type="GeneID" id="106821368"/>
<dbReference type="Gene3D" id="1.25.40.20">
    <property type="entry name" value="Ankyrin repeat-containing domain"/>
    <property type="match status" value="1"/>
</dbReference>
<dbReference type="InterPro" id="IPR036770">
    <property type="entry name" value="Ankyrin_rpt-contain_sf"/>
</dbReference>
<dbReference type="PROSITE" id="PS50088">
    <property type="entry name" value="ANK_REPEAT"/>
    <property type="match status" value="2"/>
</dbReference>
<feature type="repeat" description="ANK" evidence="3">
    <location>
        <begin position="95"/>
        <end position="127"/>
    </location>
</feature>
<feature type="compositionally biased region" description="Polar residues" evidence="4">
    <location>
        <begin position="9"/>
        <end position="20"/>
    </location>
</feature>
<evidence type="ECO:0000256" key="3">
    <source>
        <dbReference type="PROSITE-ProRule" id="PRU00023"/>
    </source>
</evidence>
<evidence type="ECO:0000256" key="4">
    <source>
        <dbReference type="SAM" id="MobiDB-lite"/>
    </source>
</evidence>
<dbReference type="SUPFAM" id="SSF48403">
    <property type="entry name" value="Ankyrin repeat"/>
    <property type="match status" value="1"/>
</dbReference>
<feature type="region of interest" description="Disordered" evidence="4">
    <location>
        <begin position="1"/>
        <end position="20"/>
    </location>
</feature>
<keyword evidence="5" id="KW-1185">Reference proteome</keyword>
<dbReference type="RefSeq" id="XP_014681618.1">
    <property type="nucleotide sequence ID" value="XM_014826132.1"/>
</dbReference>
<dbReference type="InterPro" id="IPR002110">
    <property type="entry name" value="Ankyrin_rpt"/>
</dbReference>
<evidence type="ECO:0000313" key="6">
    <source>
        <dbReference type="RefSeq" id="XP_014681617.1"/>
    </source>
</evidence>
<name>A0ABM1FAZ6_PRICU</name>